<protein>
    <submittedName>
        <fullName evidence="3">Uncharacterized protein</fullName>
    </submittedName>
</protein>
<proteinExistence type="predicted"/>
<reference evidence="3 4" key="3">
    <citation type="journal article" date="2010" name="BMC Genomics">
        <title>Transcriptome sequencing and comparative analysis of cucumber flowers with different sex types.</title>
        <authorList>
            <person name="Guo S."/>
            <person name="Zheng Y."/>
            <person name="Joung J.G."/>
            <person name="Liu S."/>
            <person name="Zhang Z."/>
            <person name="Crasta O.R."/>
            <person name="Sobral B.W."/>
            <person name="Xu Y."/>
            <person name="Huang S."/>
            <person name="Fei Z."/>
        </authorList>
    </citation>
    <scope>NUCLEOTIDE SEQUENCE [LARGE SCALE GENOMIC DNA]</scope>
    <source>
        <strain evidence="4">cv. 9930</strain>
    </source>
</reference>
<keyword evidence="2" id="KW-0812">Transmembrane</keyword>
<accession>A0A0A0L5Y9</accession>
<dbReference type="Proteomes" id="UP000029981">
    <property type="component" value="Chromosome 4"/>
</dbReference>
<keyword evidence="2" id="KW-0472">Membrane</keyword>
<keyword evidence="2" id="KW-1133">Transmembrane helix</keyword>
<keyword evidence="4" id="KW-1185">Reference proteome</keyword>
<dbReference type="EMBL" id="CM002925">
    <property type="protein sequence ID" value="KGN55536.1"/>
    <property type="molecule type" value="Genomic_DNA"/>
</dbReference>
<evidence type="ECO:0000313" key="3">
    <source>
        <dbReference type="EMBL" id="KGN55536.1"/>
    </source>
</evidence>
<gene>
    <name evidence="3" type="ORF">Csa_4G664430</name>
</gene>
<feature type="compositionally biased region" description="Basic and acidic residues" evidence="1">
    <location>
        <begin position="1"/>
        <end position="19"/>
    </location>
</feature>
<reference evidence="3 4" key="2">
    <citation type="journal article" date="2009" name="PLoS ONE">
        <title>An integrated genetic and cytogenetic map of the cucumber genome.</title>
        <authorList>
            <person name="Ren Y."/>
            <person name="Zhang Z."/>
            <person name="Liu J."/>
            <person name="Staub J.E."/>
            <person name="Han Y."/>
            <person name="Cheng Z."/>
            <person name="Li X."/>
            <person name="Lu J."/>
            <person name="Miao H."/>
            <person name="Kang H."/>
            <person name="Xie B."/>
            <person name="Gu X."/>
            <person name="Wang X."/>
            <person name="Du Y."/>
            <person name="Jin W."/>
            <person name="Huang S."/>
        </authorList>
    </citation>
    <scope>NUCLEOTIDE SEQUENCE [LARGE SCALE GENOMIC DNA]</scope>
    <source>
        <strain evidence="4">cv. 9930</strain>
    </source>
</reference>
<dbReference type="Gramene" id="KGN55536">
    <property type="protein sequence ID" value="KGN55536"/>
    <property type="gene ID" value="Csa_4G664430"/>
</dbReference>
<evidence type="ECO:0000256" key="2">
    <source>
        <dbReference type="SAM" id="Phobius"/>
    </source>
</evidence>
<feature type="region of interest" description="Disordered" evidence="1">
    <location>
        <begin position="1"/>
        <end position="40"/>
    </location>
</feature>
<organism evidence="3 4">
    <name type="scientific">Cucumis sativus</name>
    <name type="common">Cucumber</name>
    <dbReference type="NCBI Taxonomy" id="3659"/>
    <lineage>
        <taxon>Eukaryota</taxon>
        <taxon>Viridiplantae</taxon>
        <taxon>Streptophyta</taxon>
        <taxon>Embryophyta</taxon>
        <taxon>Tracheophyta</taxon>
        <taxon>Spermatophyta</taxon>
        <taxon>Magnoliopsida</taxon>
        <taxon>eudicotyledons</taxon>
        <taxon>Gunneridae</taxon>
        <taxon>Pentapetalae</taxon>
        <taxon>rosids</taxon>
        <taxon>fabids</taxon>
        <taxon>Cucurbitales</taxon>
        <taxon>Cucurbitaceae</taxon>
        <taxon>Benincaseae</taxon>
        <taxon>Cucumis</taxon>
    </lineage>
</organism>
<evidence type="ECO:0000313" key="4">
    <source>
        <dbReference type="Proteomes" id="UP000029981"/>
    </source>
</evidence>
<dbReference type="AlphaFoldDB" id="A0A0A0L5Y9"/>
<sequence length="77" mass="8243">MKAPHSDCQKEPKKGDSQHYGRAPSAETKTESGEAITNTNTNTITITITITITVAVGVPSVVVVNLIGFDDGRKSEW</sequence>
<feature type="transmembrane region" description="Helical" evidence="2">
    <location>
        <begin position="44"/>
        <end position="67"/>
    </location>
</feature>
<reference evidence="3 4" key="1">
    <citation type="journal article" date="2009" name="Nat. Genet.">
        <title>The genome of the cucumber, Cucumis sativus L.</title>
        <authorList>
            <person name="Huang S."/>
            <person name="Li R."/>
            <person name="Zhang Z."/>
            <person name="Li L."/>
            <person name="Gu X."/>
            <person name="Fan W."/>
            <person name="Lucas W.J."/>
            <person name="Wang X."/>
            <person name="Xie B."/>
            <person name="Ni P."/>
            <person name="Ren Y."/>
            <person name="Zhu H."/>
            <person name="Li J."/>
            <person name="Lin K."/>
            <person name="Jin W."/>
            <person name="Fei Z."/>
            <person name="Li G."/>
            <person name="Staub J."/>
            <person name="Kilian A."/>
            <person name="van der Vossen E.A."/>
            <person name="Wu Y."/>
            <person name="Guo J."/>
            <person name="He J."/>
            <person name="Jia Z."/>
            <person name="Ren Y."/>
            <person name="Tian G."/>
            <person name="Lu Y."/>
            <person name="Ruan J."/>
            <person name="Qian W."/>
            <person name="Wang M."/>
            <person name="Huang Q."/>
            <person name="Li B."/>
            <person name="Xuan Z."/>
            <person name="Cao J."/>
            <person name="Asan"/>
            <person name="Wu Z."/>
            <person name="Zhang J."/>
            <person name="Cai Q."/>
            <person name="Bai Y."/>
            <person name="Zhao B."/>
            <person name="Han Y."/>
            <person name="Li Y."/>
            <person name="Li X."/>
            <person name="Wang S."/>
            <person name="Shi Q."/>
            <person name="Liu S."/>
            <person name="Cho W.K."/>
            <person name="Kim J.Y."/>
            <person name="Xu Y."/>
            <person name="Heller-Uszynska K."/>
            <person name="Miao H."/>
            <person name="Cheng Z."/>
            <person name="Zhang S."/>
            <person name="Wu J."/>
            <person name="Yang Y."/>
            <person name="Kang H."/>
            <person name="Li M."/>
            <person name="Liang H."/>
            <person name="Ren X."/>
            <person name="Shi Z."/>
            <person name="Wen M."/>
            <person name="Jian M."/>
            <person name="Yang H."/>
            <person name="Zhang G."/>
            <person name="Yang Z."/>
            <person name="Chen R."/>
            <person name="Liu S."/>
            <person name="Li J."/>
            <person name="Ma L."/>
            <person name="Liu H."/>
            <person name="Zhou Y."/>
            <person name="Zhao J."/>
            <person name="Fang X."/>
            <person name="Li G."/>
            <person name="Fang L."/>
            <person name="Li Y."/>
            <person name="Liu D."/>
            <person name="Zheng H."/>
            <person name="Zhang Y."/>
            <person name="Qin N."/>
            <person name="Li Z."/>
            <person name="Yang G."/>
            <person name="Yang S."/>
            <person name="Bolund L."/>
            <person name="Kristiansen K."/>
            <person name="Zheng H."/>
            <person name="Li S."/>
            <person name="Zhang X."/>
            <person name="Yang H."/>
            <person name="Wang J."/>
            <person name="Sun R."/>
            <person name="Zhang B."/>
            <person name="Jiang S."/>
            <person name="Wang J."/>
            <person name="Du Y."/>
            <person name="Li S."/>
        </authorList>
    </citation>
    <scope>NUCLEOTIDE SEQUENCE [LARGE SCALE GENOMIC DNA]</scope>
    <source>
        <strain evidence="4">cv. 9930</strain>
    </source>
</reference>
<reference evidence="3 4" key="4">
    <citation type="journal article" date="2011" name="BMC Genomics">
        <title>RNA-Seq improves annotation of protein-coding genes in the cucumber genome.</title>
        <authorList>
            <person name="Li Z."/>
            <person name="Zhang Z."/>
            <person name="Yan P."/>
            <person name="Huang S."/>
            <person name="Fei Z."/>
            <person name="Lin K."/>
        </authorList>
    </citation>
    <scope>NUCLEOTIDE SEQUENCE [LARGE SCALE GENOMIC DNA]</scope>
    <source>
        <strain evidence="4">cv. 9930</strain>
    </source>
</reference>
<evidence type="ECO:0000256" key="1">
    <source>
        <dbReference type="SAM" id="MobiDB-lite"/>
    </source>
</evidence>
<name>A0A0A0L5Y9_CUCSA</name>